<keyword evidence="6 7" id="KW-0560">Oxidoreductase</keyword>
<gene>
    <name evidence="11" type="ORF">EPICR_100003</name>
</gene>
<dbReference type="Pfam" id="PF00441">
    <property type="entry name" value="Acyl-CoA_dh_1"/>
    <property type="match status" value="1"/>
</dbReference>
<dbReference type="Pfam" id="PF02771">
    <property type="entry name" value="Acyl-CoA_dh_N"/>
    <property type="match status" value="1"/>
</dbReference>
<evidence type="ECO:0000256" key="6">
    <source>
        <dbReference type="ARBA" id="ARBA00023002"/>
    </source>
</evidence>
<dbReference type="Gene3D" id="1.10.540.10">
    <property type="entry name" value="Acyl-CoA dehydrogenase/oxidase, N-terminal domain"/>
    <property type="match status" value="1"/>
</dbReference>
<dbReference type="InterPro" id="IPR037069">
    <property type="entry name" value="AcylCoA_DH/ox_N_sf"/>
</dbReference>
<evidence type="ECO:0000313" key="11">
    <source>
        <dbReference type="EMBL" id="VEN72961.1"/>
    </source>
</evidence>
<evidence type="ECO:0000256" key="2">
    <source>
        <dbReference type="ARBA" id="ARBA00009347"/>
    </source>
</evidence>
<feature type="domain" description="Acyl-CoA dehydrogenase/oxidase N-terminal" evidence="10">
    <location>
        <begin position="14"/>
        <end position="128"/>
    </location>
</feature>
<dbReference type="FunFam" id="2.40.110.10:FF:000001">
    <property type="entry name" value="Acyl-CoA dehydrogenase, mitochondrial"/>
    <property type="match status" value="1"/>
</dbReference>
<dbReference type="EMBL" id="CAACVI010000002">
    <property type="protein sequence ID" value="VEN72961.1"/>
    <property type="molecule type" value="Genomic_DNA"/>
</dbReference>
<dbReference type="PANTHER" id="PTHR48083:SF6">
    <property type="entry name" value="ACYL-COA DEHYDROGENASE 6"/>
    <property type="match status" value="1"/>
</dbReference>
<evidence type="ECO:0000259" key="9">
    <source>
        <dbReference type="Pfam" id="PF02770"/>
    </source>
</evidence>
<dbReference type="PROSITE" id="PS00073">
    <property type="entry name" value="ACYL_COA_DH_2"/>
    <property type="match status" value="1"/>
</dbReference>
<feature type="domain" description="Acyl-CoA oxidase/dehydrogenase middle" evidence="9">
    <location>
        <begin position="132"/>
        <end position="226"/>
    </location>
</feature>
<dbReference type="InterPro" id="IPR009075">
    <property type="entry name" value="AcylCo_DH/oxidase_C"/>
</dbReference>
<evidence type="ECO:0000256" key="5">
    <source>
        <dbReference type="ARBA" id="ARBA00022827"/>
    </source>
</evidence>
<sequence length="391" mass="43551">MAAKSKSATQLYFTKEHEMVRKSVREFVEKEINPFMDEWEEQGQAPLHDLFKKMGDLGFLGIRYDEKHGGQGLDHWHDTAFLEELGRIKGAGVPTAIAVQTHMATPAIAEFGSDYLKETYLKPAIAGDMVAAIAVTEPGAGSDVSAVQTTAKKEGDSFVIHGSKTYITNGTQADFITLLARTSDDPGYHSFGLFVVPTHLPGFSVSRKLKKMGLKSSDTAELFFDGIKIPGKNIIGKMGEGFIYQMMQFQHERFTILPIAYVAAEEIINITVEHIRKRVVFGKPLIAKQVLRHRLADWQTEIECLRQLTYHIVRMKEAGLDATREISMGKLHAARVTQEVADGCLQMHGGLGFMDETLVSRFSRDMRLFSIGGGADEVMREIICKTQGYSR</sequence>
<dbReference type="InterPro" id="IPR036250">
    <property type="entry name" value="AcylCo_DH-like_C"/>
</dbReference>
<dbReference type="Pfam" id="PF02770">
    <property type="entry name" value="Acyl-CoA_dh_M"/>
    <property type="match status" value="1"/>
</dbReference>
<reference evidence="11" key="1">
    <citation type="submission" date="2019-01" db="EMBL/GenBank/DDBJ databases">
        <authorList>
            <consortium name="Genoscope - CEA"/>
            <person name="William W."/>
        </authorList>
    </citation>
    <scope>NUCLEOTIDE SEQUENCE</scope>
    <source>
        <strain evidence="11">CR-1</strain>
    </source>
</reference>
<dbReference type="PANTHER" id="PTHR48083">
    <property type="entry name" value="MEDIUM-CHAIN SPECIFIC ACYL-COA DEHYDROGENASE, MITOCHONDRIAL-RELATED"/>
    <property type="match status" value="1"/>
</dbReference>
<dbReference type="GO" id="GO:0005737">
    <property type="term" value="C:cytoplasm"/>
    <property type="evidence" value="ECO:0007669"/>
    <property type="project" value="TreeGrafter"/>
</dbReference>
<evidence type="ECO:0000259" key="10">
    <source>
        <dbReference type="Pfam" id="PF02771"/>
    </source>
</evidence>
<dbReference type="Gene3D" id="1.20.140.10">
    <property type="entry name" value="Butyryl-CoA Dehydrogenase, subunit A, domain 3"/>
    <property type="match status" value="1"/>
</dbReference>
<organism evidence="11">
    <name type="scientific">uncultured Desulfobacteraceae bacterium</name>
    <dbReference type="NCBI Taxonomy" id="218296"/>
    <lineage>
        <taxon>Bacteria</taxon>
        <taxon>Pseudomonadati</taxon>
        <taxon>Thermodesulfobacteriota</taxon>
        <taxon>Desulfobacteria</taxon>
        <taxon>Desulfobacterales</taxon>
        <taxon>Desulfobacteraceae</taxon>
        <taxon>environmental samples</taxon>
    </lineage>
</organism>
<comment type="subunit">
    <text evidence="3">Homotetramer.</text>
</comment>
<protein>
    <submittedName>
        <fullName evidence="11">Acyl-CoA dehydrogenase</fullName>
    </submittedName>
</protein>
<dbReference type="InterPro" id="IPR046373">
    <property type="entry name" value="Acyl-CoA_Oxase/DH_mid-dom_sf"/>
</dbReference>
<dbReference type="InterPro" id="IPR009100">
    <property type="entry name" value="AcylCoA_DH/oxidase_NM_dom_sf"/>
</dbReference>
<dbReference type="SUPFAM" id="SSF47203">
    <property type="entry name" value="Acyl-CoA dehydrogenase C-terminal domain-like"/>
    <property type="match status" value="1"/>
</dbReference>
<evidence type="ECO:0000256" key="1">
    <source>
        <dbReference type="ARBA" id="ARBA00001974"/>
    </source>
</evidence>
<evidence type="ECO:0000259" key="8">
    <source>
        <dbReference type="Pfam" id="PF00441"/>
    </source>
</evidence>
<dbReference type="InterPro" id="IPR050741">
    <property type="entry name" value="Acyl-CoA_dehydrogenase"/>
</dbReference>
<evidence type="ECO:0000256" key="3">
    <source>
        <dbReference type="ARBA" id="ARBA00011881"/>
    </source>
</evidence>
<comment type="similarity">
    <text evidence="2 7">Belongs to the acyl-CoA dehydrogenase family.</text>
</comment>
<keyword evidence="4 7" id="KW-0285">Flavoprotein</keyword>
<comment type="cofactor">
    <cofactor evidence="1 7">
        <name>FAD</name>
        <dbReference type="ChEBI" id="CHEBI:57692"/>
    </cofactor>
</comment>
<evidence type="ECO:0000256" key="4">
    <source>
        <dbReference type="ARBA" id="ARBA00022630"/>
    </source>
</evidence>
<dbReference type="InterPro" id="IPR006091">
    <property type="entry name" value="Acyl-CoA_Oxase/DH_mid-dom"/>
</dbReference>
<dbReference type="InterPro" id="IPR006089">
    <property type="entry name" value="Acyl-CoA_DH_CS"/>
</dbReference>
<dbReference type="PROSITE" id="PS00072">
    <property type="entry name" value="ACYL_COA_DH_1"/>
    <property type="match status" value="1"/>
</dbReference>
<dbReference type="GO" id="GO:0033539">
    <property type="term" value="P:fatty acid beta-oxidation using acyl-CoA dehydrogenase"/>
    <property type="evidence" value="ECO:0007669"/>
    <property type="project" value="TreeGrafter"/>
</dbReference>
<dbReference type="SUPFAM" id="SSF56645">
    <property type="entry name" value="Acyl-CoA dehydrogenase NM domain-like"/>
    <property type="match status" value="1"/>
</dbReference>
<name>A0A484HE30_9BACT</name>
<keyword evidence="5 7" id="KW-0274">FAD</keyword>
<dbReference type="GO" id="GO:0003995">
    <property type="term" value="F:acyl-CoA dehydrogenase activity"/>
    <property type="evidence" value="ECO:0007669"/>
    <property type="project" value="InterPro"/>
</dbReference>
<proteinExistence type="inferred from homology"/>
<accession>A0A484HE30</accession>
<dbReference type="AlphaFoldDB" id="A0A484HE30"/>
<dbReference type="Gene3D" id="2.40.110.10">
    <property type="entry name" value="Butyryl-CoA Dehydrogenase, subunit A, domain 2"/>
    <property type="match status" value="1"/>
</dbReference>
<dbReference type="GO" id="GO:0050660">
    <property type="term" value="F:flavin adenine dinucleotide binding"/>
    <property type="evidence" value="ECO:0007669"/>
    <property type="project" value="InterPro"/>
</dbReference>
<feature type="domain" description="Acyl-CoA dehydrogenase/oxidase C-terminal" evidence="8">
    <location>
        <begin position="239"/>
        <end position="385"/>
    </location>
</feature>
<evidence type="ECO:0000256" key="7">
    <source>
        <dbReference type="RuleBase" id="RU362125"/>
    </source>
</evidence>
<dbReference type="InterPro" id="IPR013786">
    <property type="entry name" value="AcylCoA_DH/ox_N"/>
</dbReference>